<reference evidence="1" key="2">
    <citation type="journal article" date="2015" name="Fish Shellfish Immunol.">
        <title>Early steps in the European eel (Anguilla anguilla)-Vibrio vulnificus interaction in the gills: Role of the RtxA13 toxin.</title>
        <authorList>
            <person name="Callol A."/>
            <person name="Pajuelo D."/>
            <person name="Ebbesson L."/>
            <person name="Teles M."/>
            <person name="MacKenzie S."/>
            <person name="Amaro C."/>
        </authorList>
    </citation>
    <scope>NUCLEOTIDE SEQUENCE</scope>
</reference>
<evidence type="ECO:0000313" key="1">
    <source>
        <dbReference type="EMBL" id="JAH41885.1"/>
    </source>
</evidence>
<organism evidence="1">
    <name type="scientific">Anguilla anguilla</name>
    <name type="common">European freshwater eel</name>
    <name type="synonym">Muraena anguilla</name>
    <dbReference type="NCBI Taxonomy" id="7936"/>
    <lineage>
        <taxon>Eukaryota</taxon>
        <taxon>Metazoa</taxon>
        <taxon>Chordata</taxon>
        <taxon>Craniata</taxon>
        <taxon>Vertebrata</taxon>
        <taxon>Euteleostomi</taxon>
        <taxon>Actinopterygii</taxon>
        <taxon>Neopterygii</taxon>
        <taxon>Teleostei</taxon>
        <taxon>Anguilliformes</taxon>
        <taxon>Anguillidae</taxon>
        <taxon>Anguilla</taxon>
    </lineage>
</organism>
<name>A0A0E9SMK4_ANGAN</name>
<protein>
    <submittedName>
        <fullName evidence="1">Uncharacterized protein</fullName>
    </submittedName>
</protein>
<reference evidence="1" key="1">
    <citation type="submission" date="2014-11" db="EMBL/GenBank/DDBJ databases">
        <authorList>
            <person name="Amaro Gonzalez C."/>
        </authorList>
    </citation>
    <scope>NUCLEOTIDE SEQUENCE</scope>
</reference>
<dbReference type="AlphaFoldDB" id="A0A0E9SMK4"/>
<accession>A0A0E9SMK4</accession>
<dbReference type="EMBL" id="GBXM01066692">
    <property type="protein sequence ID" value="JAH41885.1"/>
    <property type="molecule type" value="Transcribed_RNA"/>
</dbReference>
<sequence length="66" mass="7684">MEREEKRWREVLSCVSFPQSPIPGLTGQRPFLRGHVLPLLPTILSAQRLYMVSDISAWSWRFNGNK</sequence>
<proteinExistence type="predicted"/>